<gene>
    <name evidence="1" type="ORF">PHACADRAFT_263139</name>
</gene>
<dbReference type="KEGG" id="pco:PHACADRAFT_263139"/>
<dbReference type="EMBL" id="JH930477">
    <property type="protein sequence ID" value="EKM51145.1"/>
    <property type="molecule type" value="Genomic_DNA"/>
</dbReference>
<dbReference type="GeneID" id="18918473"/>
<dbReference type="Proteomes" id="UP000008370">
    <property type="component" value="Unassembled WGS sequence"/>
</dbReference>
<evidence type="ECO:0000313" key="1">
    <source>
        <dbReference type="EMBL" id="EKM51145.1"/>
    </source>
</evidence>
<dbReference type="InParanoid" id="K5VWE8"/>
<protein>
    <submittedName>
        <fullName evidence="1">Uncharacterized protein</fullName>
    </submittedName>
</protein>
<accession>K5VWE8</accession>
<keyword evidence="2" id="KW-1185">Reference proteome</keyword>
<evidence type="ECO:0000313" key="2">
    <source>
        <dbReference type="Proteomes" id="UP000008370"/>
    </source>
</evidence>
<dbReference type="AlphaFoldDB" id="K5VWE8"/>
<sequence length="102" mass="10641">MAMPVVGSARTPMATLFQAKFTVNELLRTFNASLNSNILFSSDIAMLTYGKEDDLTGDDTYTGTAGATLEVNLGKGPKITGTIVPPFDPPIPISGGGTWASS</sequence>
<dbReference type="HOGENOM" id="CLU_155349_3_0_1"/>
<name>K5VWE8_PHACS</name>
<reference evidence="1 2" key="1">
    <citation type="journal article" date="2012" name="BMC Genomics">
        <title>Comparative genomics of the white-rot fungi, Phanerochaete carnosa and P. chrysosporium, to elucidate the genetic basis of the distinct wood types they colonize.</title>
        <authorList>
            <person name="Suzuki H."/>
            <person name="MacDonald J."/>
            <person name="Syed K."/>
            <person name="Salamov A."/>
            <person name="Hori C."/>
            <person name="Aerts A."/>
            <person name="Henrissat B."/>
            <person name="Wiebenga A."/>
            <person name="vanKuyk P.A."/>
            <person name="Barry K."/>
            <person name="Lindquist E."/>
            <person name="LaButti K."/>
            <person name="Lapidus A."/>
            <person name="Lucas S."/>
            <person name="Coutinho P."/>
            <person name="Gong Y."/>
            <person name="Samejima M."/>
            <person name="Mahadevan R."/>
            <person name="Abou-Zaid M."/>
            <person name="de Vries R.P."/>
            <person name="Igarashi K."/>
            <person name="Yadav J.S."/>
            <person name="Grigoriev I.V."/>
            <person name="Master E.R."/>
        </authorList>
    </citation>
    <scope>NUCLEOTIDE SEQUENCE [LARGE SCALE GENOMIC DNA]</scope>
    <source>
        <strain evidence="1 2">HHB-10118-sp</strain>
    </source>
</reference>
<dbReference type="RefSeq" id="XP_007400300.1">
    <property type="nucleotide sequence ID" value="XM_007400238.1"/>
</dbReference>
<organism evidence="1 2">
    <name type="scientific">Phanerochaete carnosa (strain HHB-10118-sp)</name>
    <name type="common">White-rot fungus</name>
    <name type="synonym">Peniophora carnosa</name>
    <dbReference type="NCBI Taxonomy" id="650164"/>
    <lineage>
        <taxon>Eukaryota</taxon>
        <taxon>Fungi</taxon>
        <taxon>Dikarya</taxon>
        <taxon>Basidiomycota</taxon>
        <taxon>Agaricomycotina</taxon>
        <taxon>Agaricomycetes</taxon>
        <taxon>Polyporales</taxon>
        <taxon>Phanerochaetaceae</taxon>
        <taxon>Phanerochaete</taxon>
    </lineage>
</organism>
<proteinExistence type="predicted"/>